<dbReference type="PROSITE" id="PS51257">
    <property type="entry name" value="PROKAR_LIPOPROTEIN"/>
    <property type="match status" value="1"/>
</dbReference>
<evidence type="ECO:0000313" key="3">
    <source>
        <dbReference type="EMBL" id="NYG53897.1"/>
    </source>
</evidence>
<organism evidence="3 4">
    <name type="scientific">Nocardioides perillae</name>
    <dbReference type="NCBI Taxonomy" id="1119534"/>
    <lineage>
        <taxon>Bacteria</taxon>
        <taxon>Bacillati</taxon>
        <taxon>Actinomycetota</taxon>
        <taxon>Actinomycetes</taxon>
        <taxon>Propionibacteriales</taxon>
        <taxon>Nocardioidaceae</taxon>
        <taxon>Nocardioides</taxon>
    </lineage>
</organism>
<keyword evidence="4" id="KW-1185">Reference proteome</keyword>
<feature type="signal peptide" evidence="2">
    <location>
        <begin position="1"/>
        <end position="26"/>
    </location>
</feature>
<evidence type="ECO:0000256" key="2">
    <source>
        <dbReference type="SAM" id="SignalP"/>
    </source>
</evidence>
<reference evidence="3 4" key="1">
    <citation type="submission" date="2020-07" db="EMBL/GenBank/DDBJ databases">
        <title>Sequencing the genomes of 1000 actinobacteria strains.</title>
        <authorList>
            <person name="Klenk H.-P."/>
        </authorList>
    </citation>
    <scope>NUCLEOTIDE SEQUENCE [LARGE SCALE GENOMIC DNA]</scope>
    <source>
        <strain evidence="3 4">DSM 24552</strain>
    </source>
</reference>
<dbReference type="EMBL" id="JACCAC010000001">
    <property type="protein sequence ID" value="NYG53897.1"/>
    <property type="molecule type" value="Genomic_DNA"/>
</dbReference>
<comment type="caution">
    <text evidence="3">The sequence shown here is derived from an EMBL/GenBank/DDBJ whole genome shotgun (WGS) entry which is preliminary data.</text>
</comment>
<feature type="compositionally biased region" description="Low complexity" evidence="1">
    <location>
        <begin position="32"/>
        <end position="63"/>
    </location>
</feature>
<dbReference type="RefSeq" id="WP_179516632.1">
    <property type="nucleotide sequence ID" value="NZ_JACCAC010000001.1"/>
</dbReference>
<dbReference type="AlphaFoldDB" id="A0A7Y9RST4"/>
<feature type="chain" id="PRO_5038954520" evidence="2">
    <location>
        <begin position="27"/>
        <end position="315"/>
    </location>
</feature>
<proteinExistence type="predicted"/>
<evidence type="ECO:0000256" key="1">
    <source>
        <dbReference type="SAM" id="MobiDB-lite"/>
    </source>
</evidence>
<gene>
    <name evidence="3" type="ORF">BJ989_000201</name>
</gene>
<accession>A0A7Y9RST4</accession>
<keyword evidence="2" id="KW-0732">Signal</keyword>
<protein>
    <submittedName>
        <fullName evidence="3">Uncharacterized protein</fullName>
    </submittedName>
</protein>
<feature type="region of interest" description="Disordered" evidence="1">
    <location>
        <begin position="25"/>
        <end position="69"/>
    </location>
</feature>
<name>A0A7Y9RST4_9ACTN</name>
<dbReference type="Proteomes" id="UP000544110">
    <property type="component" value="Unassembled WGS sequence"/>
</dbReference>
<evidence type="ECO:0000313" key="4">
    <source>
        <dbReference type="Proteomes" id="UP000544110"/>
    </source>
</evidence>
<dbReference type="PROSITE" id="PS51318">
    <property type="entry name" value="TAT"/>
    <property type="match status" value="1"/>
</dbReference>
<dbReference type="InterPro" id="IPR006311">
    <property type="entry name" value="TAT_signal"/>
</dbReference>
<sequence length="315" mass="33468">MTQERRLRLGRRAVLLGGAGVLAACAGGGDEAGAPRPSGTGRASGTAGAGSPTPSASPTTPTTPALPQPEPWRAVRSEVEPQVKLAATRLVERAEGPLRPDAPPGAAVATRVVYPQYGGLTATDASVMVVAEQAWVVDDEVRRRGITVDVRLVRRDGRWEVVEVRPGDRVDPDRVRLRGAEQRLLASPRVDLPDAAVADLAAGRTDPRVVDVLLRASRRWRLSVSVLRSGHPVNVFATDRVSNHTRGRAVDLWAVDDRPVVELPLDSPFLAEVLATFRGLGPAEVGGPVDPDGPGGVHFADLVHRDHVHVGFSAR</sequence>